<dbReference type="Proteomes" id="UP000219042">
    <property type="component" value="Unassembled WGS sequence"/>
</dbReference>
<comment type="subcellular location">
    <subcellularLocation>
        <location evidence="6">Cell outer membrane</location>
        <topology evidence="6">Lipid-anchor</topology>
    </subcellularLocation>
</comment>
<organism evidence="7 8">
    <name type="scientific">Acinetobacter puyangensis</name>
    <dbReference type="NCBI Taxonomy" id="1096779"/>
    <lineage>
        <taxon>Bacteria</taxon>
        <taxon>Pseudomonadati</taxon>
        <taxon>Pseudomonadota</taxon>
        <taxon>Gammaproteobacteria</taxon>
        <taxon>Moraxellales</taxon>
        <taxon>Moraxellaceae</taxon>
        <taxon>Acinetobacter</taxon>
    </lineage>
</organism>
<dbReference type="GO" id="GO:0001530">
    <property type="term" value="F:lipopolysaccharide binding"/>
    <property type="evidence" value="ECO:0007669"/>
    <property type="project" value="TreeGrafter"/>
</dbReference>
<dbReference type="GO" id="GO:0043165">
    <property type="term" value="P:Gram-negative-bacterium-type cell outer membrane assembly"/>
    <property type="evidence" value="ECO:0007669"/>
    <property type="project" value="UniProtKB-UniRule"/>
</dbReference>
<evidence type="ECO:0000256" key="1">
    <source>
        <dbReference type="ARBA" id="ARBA00022729"/>
    </source>
</evidence>
<keyword evidence="1 6" id="KW-0732">Signal</keyword>
<evidence type="ECO:0000256" key="6">
    <source>
        <dbReference type="HAMAP-Rule" id="MF_01186"/>
    </source>
</evidence>
<protein>
    <recommendedName>
        <fullName evidence="6">LPS-assembly lipoprotein LptE</fullName>
    </recommendedName>
</protein>
<evidence type="ECO:0000256" key="3">
    <source>
        <dbReference type="ARBA" id="ARBA00023139"/>
    </source>
</evidence>
<comment type="function">
    <text evidence="6">Together with LptD, is involved in the assembly of lipopolysaccharide (LPS) at the surface of the outer membrane. Required for the proper assembly of LptD. Binds LPS and may serve as the LPS recognition site at the outer membrane.</text>
</comment>
<accession>A0A240E6H1</accession>
<evidence type="ECO:0000313" key="8">
    <source>
        <dbReference type="Proteomes" id="UP000219042"/>
    </source>
</evidence>
<dbReference type="OrthoDB" id="7349153at2"/>
<evidence type="ECO:0000313" key="7">
    <source>
        <dbReference type="EMBL" id="SNX43475.1"/>
    </source>
</evidence>
<keyword evidence="4 6" id="KW-0998">Cell outer membrane</keyword>
<name>A0A240E6H1_9GAMM</name>
<dbReference type="RefSeq" id="WP_097077762.1">
    <property type="nucleotide sequence ID" value="NZ_BAABHT010000020.1"/>
</dbReference>
<dbReference type="EMBL" id="OANT01000001">
    <property type="protein sequence ID" value="SNX43475.1"/>
    <property type="molecule type" value="Genomic_DNA"/>
</dbReference>
<dbReference type="Pfam" id="PF04390">
    <property type="entry name" value="LptE"/>
    <property type="match status" value="1"/>
</dbReference>
<dbReference type="AlphaFoldDB" id="A0A240E6H1"/>
<dbReference type="GO" id="GO:0015920">
    <property type="term" value="P:lipopolysaccharide transport"/>
    <property type="evidence" value="ECO:0007669"/>
    <property type="project" value="TreeGrafter"/>
</dbReference>
<dbReference type="PROSITE" id="PS51257">
    <property type="entry name" value="PROKAR_LIPOPROTEIN"/>
    <property type="match status" value="1"/>
</dbReference>
<sequence>MHLSQRFAAIVLTLGLSASLVGCGFHLRGTQLSALPQEYQSIRLDLIEKAEPLKKPLSVYLADLGAQVNQPNATTTLRINNYELRRQLFSGKLTEVQLRLSATFSIENAQGEQLTAPRTVIAQRSYQYDIASVNTERQEEQYLIKVMQEDVAQQIVRQLHANRLPQAQIDQAQ</sequence>
<dbReference type="InterPro" id="IPR007485">
    <property type="entry name" value="LPS_assembly_LptE"/>
</dbReference>
<dbReference type="PANTHER" id="PTHR38098">
    <property type="entry name" value="LPS-ASSEMBLY LIPOPROTEIN LPTE"/>
    <property type="match status" value="1"/>
</dbReference>
<evidence type="ECO:0000256" key="5">
    <source>
        <dbReference type="ARBA" id="ARBA00023288"/>
    </source>
</evidence>
<gene>
    <name evidence="6" type="primary">lptE</name>
    <name evidence="7" type="ORF">SAMN05421731_101517</name>
</gene>
<dbReference type="HAMAP" id="MF_01186">
    <property type="entry name" value="LPS_assembly_LptE"/>
    <property type="match status" value="1"/>
</dbReference>
<comment type="similarity">
    <text evidence="6">Belongs to the LptE lipoprotein family.</text>
</comment>
<evidence type="ECO:0000256" key="4">
    <source>
        <dbReference type="ARBA" id="ARBA00023237"/>
    </source>
</evidence>
<dbReference type="Gene3D" id="3.30.160.150">
    <property type="entry name" value="Lipoprotein like domain"/>
    <property type="match status" value="1"/>
</dbReference>
<proteinExistence type="inferred from homology"/>
<dbReference type="GO" id="GO:0009279">
    <property type="term" value="C:cell outer membrane"/>
    <property type="evidence" value="ECO:0007669"/>
    <property type="project" value="UniProtKB-SubCell"/>
</dbReference>
<keyword evidence="8" id="KW-1185">Reference proteome</keyword>
<keyword evidence="3 6" id="KW-0564">Palmitate</keyword>
<keyword evidence="5 6" id="KW-0449">Lipoprotein</keyword>
<reference evidence="8" key="1">
    <citation type="submission" date="2016-09" db="EMBL/GenBank/DDBJ databases">
        <authorList>
            <person name="Varghese N."/>
            <person name="Submissions S."/>
        </authorList>
    </citation>
    <scope>NUCLEOTIDE SEQUENCE [LARGE SCALE GENOMIC DNA]</scope>
    <source>
        <strain evidence="8">ANC 4466</strain>
    </source>
</reference>
<keyword evidence="2 6" id="KW-0472">Membrane</keyword>
<dbReference type="PANTHER" id="PTHR38098:SF1">
    <property type="entry name" value="LPS-ASSEMBLY LIPOPROTEIN LPTE"/>
    <property type="match status" value="1"/>
</dbReference>
<comment type="subunit">
    <text evidence="6">Component of the lipopolysaccharide transport and assembly complex. Interacts with LptD.</text>
</comment>
<evidence type="ECO:0000256" key="2">
    <source>
        <dbReference type="ARBA" id="ARBA00023136"/>
    </source>
</evidence>
<dbReference type="GO" id="GO:1990351">
    <property type="term" value="C:transporter complex"/>
    <property type="evidence" value="ECO:0007669"/>
    <property type="project" value="TreeGrafter"/>
</dbReference>